<dbReference type="AlphaFoldDB" id="A0A1M6D9E9"/>
<keyword evidence="2 6" id="KW-0732">Signal</keyword>
<evidence type="ECO:0000256" key="1">
    <source>
        <dbReference type="ARBA" id="ARBA00005382"/>
    </source>
</evidence>
<dbReference type="SUPFAM" id="SSF51445">
    <property type="entry name" value="(Trans)glycosidases"/>
    <property type="match status" value="1"/>
</dbReference>
<sequence length="517" mass="57492">MKKASYLFTCVFLFSLLISGSACGSDNDETNPPETPGGENPEPPIGLQAYMLTTTDTRTYDLKESTVEFEPQASMSPKNILLNPEQTYQTMQGFGAALTGSSAFCLKLMKQEDRTAFLKKTYSQTEGYGSSYVRIAIGCSDFSLREYTCCDTPGIENFALTSEETDYVIPILKEIIAINPNIRILASPWTCPLWMKDYQKYPVYQNREYTAGQLKPEYYADYATYFVKWVQAFQAAGIPINAVTIQNEPLNNKNSASLVMEWKEQRDFVKVLGPAFEAAGLSTRIYAYDHNYNYDNKGDQNGYPYQIYNDPEAAKYLAGAAYHDYGGNRSELLNVYQRAPEKDLIFTESSIGTWNNGHDLTKTLLSNMESIGIGTINNYCSAVTIWNLMLETDFNGAVPSNNGGQPNRPGGCQTCFGAVDLNMSDLKTIYMNSHYYMICHLSAVVKPDAVRIGTSGYTDNDIAYSAFKNTDGSYAFVIINKSSSAKSIVLTAPDASGKKHSANCNLQPRSVNSFKWK</sequence>
<feature type="domain" description="Glycosyl hydrolase family 30 beta sandwich" evidence="8">
    <location>
        <begin position="448"/>
        <end position="514"/>
    </location>
</feature>
<name>A0A1M6D9E9_9BACE</name>
<dbReference type="InterPro" id="IPR033453">
    <property type="entry name" value="Glyco_hydro_30_TIM-barrel"/>
</dbReference>
<evidence type="ECO:0000259" key="7">
    <source>
        <dbReference type="Pfam" id="PF02055"/>
    </source>
</evidence>
<dbReference type="RefSeq" id="WP_025831234.1">
    <property type="nucleotide sequence ID" value="NZ_FQZN01000006.1"/>
</dbReference>
<evidence type="ECO:0000259" key="8">
    <source>
        <dbReference type="Pfam" id="PF17189"/>
    </source>
</evidence>
<gene>
    <name evidence="9" type="ORF">SAMN05444350_10636</name>
</gene>
<proteinExistence type="inferred from homology"/>
<dbReference type="Proteomes" id="UP000184192">
    <property type="component" value="Unassembled WGS sequence"/>
</dbReference>
<dbReference type="InterPro" id="IPR001139">
    <property type="entry name" value="Glyco_hydro_30"/>
</dbReference>
<dbReference type="PANTHER" id="PTHR11069:SF23">
    <property type="entry name" value="LYSOSOMAL ACID GLUCOSYLCERAMIDASE"/>
    <property type="match status" value="1"/>
</dbReference>
<evidence type="ECO:0000256" key="3">
    <source>
        <dbReference type="ARBA" id="ARBA00022801"/>
    </source>
</evidence>
<feature type="region of interest" description="Disordered" evidence="5">
    <location>
        <begin position="25"/>
        <end position="44"/>
    </location>
</feature>
<evidence type="ECO:0000256" key="6">
    <source>
        <dbReference type="SAM" id="SignalP"/>
    </source>
</evidence>
<organism evidence="9 10">
    <name type="scientific">Bacteroides stercorirosoris</name>
    <dbReference type="NCBI Taxonomy" id="871324"/>
    <lineage>
        <taxon>Bacteria</taxon>
        <taxon>Pseudomonadati</taxon>
        <taxon>Bacteroidota</taxon>
        <taxon>Bacteroidia</taxon>
        <taxon>Bacteroidales</taxon>
        <taxon>Bacteroidaceae</taxon>
        <taxon>Bacteroides</taxon>
    </lineage>
</organism>
<evidence type="ECO:0000256" key="5">
    <source>
        <dbReference type="SAM" id="MobiDB-lite"/>
    </source>
</evidence>
<dbReference type="PRINTS" id="PR00843">
    <property type="entry name" value="GLHYDRLASE30"/>
</dbReference>
<keyword evidence="3 4" id="KW-0378">Hydrolase</keyword>
<accession>A0A1M6D9E9</accession>
<dbReference type="Pfam" id="PF17189">
    <property type="entry name" value="Glyco_hydro_30C"/>
    <property type="match status" value="1"/>
</dbReference>
<dbReference type="InterPro" id="IPR013780">
    <property type="entry name" value="Glyco_hydro_b"/>
</dbReference>
<dbReference type="Gene3D" id="2.60.40.1180">
    <property type="entry name" value="Golgi alpha-mannosidase II"/>
    <property type="match status" value="1"/>
</dbReference>
<feature type="signal peptide" evidence="6">
    <location>
        <begin position="1"/>
        <end position="24"/>
    </location>
</feature>
<dbReference type="GO" id="GO:0016020">
    <property type="term" value="C:membrane"/>
    <property type="evidence" value="ECO:0007669"/>
    <property type="project" value="GOC"/>
</dbReference>
<keyword evidence="4" id="KW-0326">Glycosidase</keyword>
<feature type="chain" id="PRO_5009916650" evidence="6">
    <location>
        <begin position="25"/>
        <end position="517"/>
    </location>
</feature>
<dbReference type="EMBL" id="FQZN01000006">
    <property type="protein sequence ID" value="SHI69824.1"/>
    <property type="molecule type" value="Genomic_DNA"/>
</dbReference>
<dbReference type="GO" id="GO:0006680">
    <property type="term" value="P:glucosylceramide catabolic process"/>
    <property type="evidence" value="ECO:0007669"/>
    <property type="project" value="TreeGrafter"/>
</dbReference>
<evidence type="ECO:0000313" key="10">
    <source>
        <dbReference type="Proteomes" id="UP000184192"/>
    </source>
</evidence>
<dbReference type="eggNOG" id="COG5520">
    <property type="taxonomic scope" value="Bacteria"/>
</dbReference>
<feature type="domain" description="Glycosyl hydrolase family 30 TIM-barrel" evidence="7">
    <location>
        <begin position="91"/>
        <end position="393"/>
    </location>
</feature>
<protein>
    <submittedName>
        <fullName evidence="9">Glucosylceramidase</fullName>
    </submittedName>
</protein>
<comment type="similarity">
    <text evidence="1 4">Belongs to the glycosyl hydrolase 30 family.</text>
</comment>
<reference evidence="10" key="1">
    <citation type="submission" date="2016-11" db="EMBL/GenBank/DDBJ databases">
        <authorList>
            <person name="Varghese N."/>
            <person name="Submissions S."/>
        </authorList>
    </citation>
    <scope>NUCLEOTIDE SEQUENCE [LARGE SCALE GENOMIC DNA]</scope>
    <source>
        <strain evidence="10">DSM 26884</strain>
    </source>
</reference>
<dbReference type="PROSITE" id="PS51257">
    <property type="entry name" value="PROKAR_LIPOPROTEIN"/>
    <property type="match status" value="1"/>
</dbReference>
<dbReference type="GeneID" id="92711429"/>
<dbReference type="PANTHER" id="PTHR11069">
    <property type="entry name" value="GLUCOSYLCERAMIDASE"/>
    <property type="match status" value="1"/>
</dbReference>
<dbReference type="InterPro" id="IPR017853">
    <property type="entry name" value="GH"/>
</dbReference>
<dbReference type="InterPro" id="IPR033452">
    <property type="entry name" value="GH30_C"/>
</dbReference>
<keyword evidence="10" id="KW-1185">Reference proteome</keyword>
<dbReference type="Pfam" id="PF02055">
    <property type="entry name" value="Glyco_hydro_30"/>
    <property type="match status" value="1"/>
</dbReference>
<evidence type="ECO:0000256" key="4">
    <source>
        <dbReference type="RuleBase" id="RU361188"/>
    </source>
</evidence>
<dbReference type="Gene3D" id="3.20.20.80">
    <property type="entry name" value="Glycosidases"/>
    <property type="match status" value="1"/>
</dbReference>
<dbReference type="GO" id="GO:0004348">
    <property type="term" value="F:glucosylceramidase activity"/>
    <property type="evidence" value="ECO:0007669"/>
    <property type="project" value="InterPro"/>
</dbReference>
<evidence type="ECO:0000256" key="2">
    <source>
        <dbReference type="ARBA" id="ARBA00022729"/>
    </source>
</evidence>
<dbReference type="SUPFAM" id="SSF51011">
    <property type="entry name" value="Glycosyl hydrolase domain"/>
    <property type="match status" value="1"/>
</dbReference>
<evidence type="ECO:0000313" key="9">
    <source>
        <dbReference type="EMBL" id="SHI69824.1"/>
    </source>
</evidence>